<dbReference type="OrthoDB" id="9798438at2"/>
<evidence type="ECO:0000313" key="2">
    <source>
        <dbReference type="Proteomes" id="UP000193431"/>
    </source>
</evidence>
<protein>
    <recommendedName>
        <fullName evidence="3">Gll0560 protein</fullName>
    </recommendedName>
</protein>
<dbReference type="Proteomes" id="UP000193431">
    <property type="component" value="Chromosome"/>
</dbReference>
<dbReference type="EMBL" id="CP019344">
    <property type="protein sequence ID" value="ARN79079.1"/>
    <property type="molecule type" value="Genomic_DNA"/>
</dbReference>
<evidence type="ECO:0000313" key="1">
    <source>
        <dbReference type="EMBL" id="ARN79079.1"/>
    </source>
</evidence>
<proteinExistence type="predicted"/>
<dbReference type="SUPFAM" id="SSF75011">
    <property type="entry name" value="3-carboxy-cis,cis-mucoante lactonizing enzyme"/>
    <property type="match status" value="1"/>
</dbReference>
<dbReference type="AlphaFoldDB" id="A0A1W6MNM0"/>
<organism evidence="1 2">
    <name type="scientific">Nonlabens spongiae</name>
    <dbReference type="NCBI Taxonomy" id="331648"/>
    <lineage>
        <taxon>Bacteria</taxon>
        <taxon>Pseudomonadati</taxon>
        <taxon>Bacteroidota</taxon>
        <taxon>Flavobacteriia</taxon>
        <taxon>Flavobacteriales</taxon>
        <taxon>Flavobacteriaceae</taxon>
        <taxon>Nonlabens</taxon>
    </lineage>
</organism>
<dbReference type="RefSeq" id="WP_085767883.1">
    <property type="nucleotide sequence ID" value="NZ_CP019344.1"/>
</dbReference>
<name>A0A1W6MNM0_9FLAO</name>
<gene>
    <name evidence="1" type="ORF">BST97_14370</name>
</gene>
<dbReference type="PROSITE" id="PS51257">
    <property type="entry name" value="PROKAR_LIPOPROTEIN"/>
    <property type="match status" value="1"/>
</dbReference>
<keyword evidence="2" id="KW-1185">Reference proteome</keyword>
<dbReference type="STRING" id="331648.BST97_14370"/>
<sequence length="304" mass="34679">MKPFFTILVSVIFLVGCRNAKVISQTSEKSDQSSLPFAFEKITILNKKYTETSGLEYLDGEIITHNDSGDLPRIYFLDTLGNGIRQTQFNKMKAIDWEDICRDEKYLYIADIGNNYGDRRDLTIYKTLLESLGNQDADVSKMHIEYPDQTIFEKNEQRHPYDAESLVSVGDYLFVFSKDWKELSTVVYRINKNSSKQQAERITSHPIKGLITGATFDRQDTIVLCGYSSNLIPFVVKVVDKNGGFEFGEKYELPLKNGAQVEAITYAYTENNGRQVYYLSSEAAAIQLGEDEAQSDAELYKMVW</sequence>
<reference evidence="1 2" key="1">
    <citation type="submission" date="2016-11" db="EMBL/GenBank/DDBJ databases">
        <title>Trade-off between light-utilization and light-protection in marine flavobacteria.</title>
        <authorList>
            <person name="Kumagai Y."/>
        </authorList>
    </citation>
    <scope>NUCLEOTIDE SEQUENCE [LARGE SCALE GENOMIC DNA]</scope>
    <source>
        <strain evidence="1 2">JCM 13191</strain>
    </source>
</reference>
<accession>A0A1W6MNM0</accession>
<evidence type="ECO:0008006" key="3">
    <source>
        <dbReference type="Google" id="ProtNLM"/>
    </source>
</evidence>